<sequence length="271" mass="28302">MTAAPHSDLTAARRSVRACPRLARPPSRRRPASCSGSWDGLLLAPRPHDAHFHRPPPAADVGRNAPRPADAWGSHAADPECHRREWRCAAAGASALAEHGGKRHAHPQHPSSAHATSSIRLPNRAPINSGTAARRSTPSSSPSHTQKKCRNRREGPIGASVQSAAGRSPFIRCIKPPCAPPLPAQSPILAPSYSLFCSAQPPSCAAVSIQTVSIGGRARSCGCWCSSASSCALGSIQLEVAAVMTSGTVACHYGLMQACQVSAALSPTTHR</sequence>
<feature type="region of interest" description="Disordered" evidence="1">
    <location>
        <begin position="97"/>
        <end position="163"/>
    </location>
</feature>
<dbReference type="EMBL" id="CM029038">
    <property type="protein sequence ID" value="KAG2650560.1"/>
    <property type="molecule type" value="Genomic_DNA"/>
</dbReference>
<evidence type="ECO:0000313" key="2">
    <source>
        <dbReference type="EMBL" id="KAG2650560.1"/>
    </source>
</evidence>
<proteinExistence type="predicted"/>
<evidence type="ECO:0000256" key="1">
    <source>
        <dbReference type="SAM" id="MobiDB-lite"/>
    </source>
</evidence>
<feature type="compositionally biased region" description="Low complexity" evidence="1">
    <location>
        <begin position="108"/>
        <end position="118"/>
    </location>
</feature>
<gene>
    <name evidence="2" type="ORF">PVAP13_1NG176900</name>
</gene>
<dbReference type="AlphaFoldDB" id="A0A8T0WRS5"/>
<dbReference type="Proteomes" id="UP000823388">
    <property type="component" value="Chromosome 1N"/>
</dbReference>
<keyword evidence="3" id="KW-1185">Reference proteome</keyword>
<feature type="compositionally biased region" description="Low complexity" evidence="1">
    <location>
        <begin position="131"/>
        <end position="143"/>
    </location>
</feature>
<accession>A0A8T0WRS5</accession>
<protein>
    <submittedName>
        <fullName evidence="2">Uncharacterized protein</fullName>
    </submittedName>
</protein>
<comment type="caution">
    <text evidence="2">The sequence shown here is derived from an EMBL/GenBank/DDBJ whole genome shotgun (WGS) entry which is preliminary data.</text>
</comment>
<evidence type="ECO:0000313" key="3">
    <source>
        <dbReference type="Proteomes" id="UP000823388"/>
    </source>
</evidence>
<feature type="region of interest" description="Disordered" evidence="1">
    <location>
        <begin position="1"/>
        <end position="76"/>
    </location>
</feature>
<reference evidence="2" key="1">
    <citation type="submission" date="2020-05" db="EMBL/GenBank/DDBJ databases">
        <title>WGS assembly of Panicum virgatum.</title>
        <authorList>
            <person name="Lovell J.T."/>
            <person name="Jenkins J."/>
            <person name="Shu S."/>
            <person name="Juenger T.E."/>
            <person name="Schmutz J."/>
        </authorList>
    </citation>
    <scope>NUCLEOTIDE SEQUENCE</scope>
    <source>
        <strain evidence="2">AP13</strain>
    </source>
</reference>
<organism evidence="2 3">
    <name type="scientific">Panicum virgatum</name>
    <name type="common">Blackwell switchgrass</name>
    <dbReference type="NCBI Taxonomy" id="38727"/>
    <lineage>
        <taxon>Eukaryota</taxon>
        <taxon>Viridiplantae</taxon>
        <taxon>Streptophyta</taxon>
        <taxon>Embryophyta</taxon>
        <taxon>Tracheophyta</taxon>
        <taxon>Spermatophyta</taxon>
        <taxon>Magnoliopsida</taxon>
        <taxon>Liliopsida</taxon>
        <taxon>Poales</taxon>
        <taxon>Poaceae</taxon>
        <taxon>PACMAD clade</taxon>
        <taxon>Panicoideae</taxon>
        <taxon>Panicodae</taxon>
        <taxon>Paniceae</taxon>
        <taxon>Panicinae</taxon>
        <taxon>Panicum</taxon>
        <taxon>Panicum sect. Hiantes</taxon>
    </lineage>
</organism>
<name>A0A8T0WRS5_PANVG</name>